<comment type="caution">
    <text evidence="8">The sequence shown here is derived from an EMBL/GenBank/DDBJ whole genome shotgun (WGS) entry which is preliminary data.</text>
</comment>
<keyword evidence="9" id="KW-1185">Reference proteome</keyword>
<feature type="transmembrane region" description="Helical" evidence="6">
    <location>
        <begin position="368"/>
        <end position="390"/>
    </location>
</feature>
<organism evidence="8 9">
    <name type="scientific">Paeniroseomonas aquatica</name>
    <dbReference type="NCBI Taxonomy" id="373043"/>
    <lineage>
        <taxon>Bacteria</taxon>
        <taxon>Pseudomonadati</taxon>
        <taxon>Pseudomonadota</taxon>
        <taxon>Alphaproteobacteria</taxon>
        <taxon>Acetobacterales</taxon>
        <taxon>Acetobacteraceae</taxon>
        <taxon>Paeniroseomonas</taxon>
    </lineage>
</organism>
<feature type="domain" description="Major facilitator superfamily (MFS) profile" evidence="7">
    <location>
        <begin position="21"/>
        <end position="426"/>
    </location>
</feature>
<keyword evidence="2" id="KW-0813">Transport</keyword>
<feature type="transmembrane region" description="Helical" evidence="6">
    <location>
        <begin position="117"/>
        <end position="137"/>
    </location>
</feature>
<name>A0ABT8AES2_9PROT</name>
<dbReference type="InterPro" id="IPR020846">
    <property type="entry name" value="MFS_dom"/>
</dbReference>
<evidence type="ECO:0000256" key="6">
    <source>
        <dbReference type="SAM" id="Phobius"/>
    </source>
</evidence>
<dbReference type="RefSeq" id="WP_290319905.1">
    <property type="nucleotide sequence ID" value="NZ_JAUFPN010000197.1"/>
</dbReference>
<dbReference type="PROSITE" id="PS50850">
    <property type="entry name" value="MFS"/>
    <property type="match status" value="1"/>
</dbReference>
<feature type="transmembrane region" description="Helical" evidence="6">
    <location>
        <begin position="91"/>
        <end position="111"/>
    </location>
</feature>
<feature type="transmembrane region" description="Helical" evidence="6">
    <location>
        <begin position="247"/>
        <end position="268"/>
    </location>
</feature>
<gene>
    <name evidence="8" type="ORF">QWZ14_25955</name>
</gene>
<protein>
    <submittedName>
        <fullName evidence="8">MFS transporter</fullName>
    </submittedName>
</protein>
<feature type="transmembrane region" description="Helical" evidence="6">
    <location>
        <begin position="311"/>
        <end position="330"/>
    </location>
</feature>
<feature type="transmembrane region" description="Helical" evidence="6">
    <location>
        <begin position="149"/>
        <end position="169"/>
    </location>
</feature>
<dbReference type="Proteomes" id="UP001529369">
    <property type="component" value="Unassembled WGS sequence"/>
</dbReference>
<evidence type="ECO:0000256" key="1">
    <source>
        <dbReference type="ARBA" id="ARBA00004141"/>
    </source>
</evidence>
<feature type="transmembrane region" description="Helical" evidence="6">
    <location>
        <begin position="181"/>
        <end position="202"/>
    </location>
</feature>
<dbReference type="CDD" id="cd17319">
    <property type="entry name" value="MFS_ExuT_GudP_like"/>
    <property type="match status" value="1"/>
</dbReference>
<feature type="transmembrane region" description="Helical" evidence="6">
    <location>
        <begin position="402"/>
        <end position="422"/>
    </location>
</feature>
<dbReference type="Gene3D" id="1.20.1250.20">
    <property type="entry name" value="MFS general substrate transporter like domains"/>
    <property type="match status" value="2"/>
</dbReference>
<comment type="subcellular location">
    <subcellularLocation>
        <location evidence="1">Membrane</location>
        <topology evidence="1">Multi-pass membrane protein</topology>
    </subcellularLocation>
</comment>
<dbReference type="SUPFAM" id="SSF103473">
    <property type="entry name" value="MFS general substrate transporter"/>
    <property type="match status" value="1"/>
</dbReference>
<feature type="transmembrane region" description="Helical" evidence="6">
    <location>
        <begin position="280"/>
        <end position="299"/>
    </location>
</feature>
<sequence>MSATTASAIEKETMARVSRRLIPFLILCYFIAYLDRVNVGFAALEMNRDLGLSPTVYAWGAGVFFLAYFLFEVPSNVILEKVGARRWIARIMFTWGLLSGCMAFVVGPWSLYSVRALLGIAEAGFFPGIILYLTYWFPAAYRARIVGSFMVAIPVSTVIGAPVSGMLLGLDGLAGLAGWQWLFIIEALPALLLSVVVLTFLTDRPSEAEWLRPDQRQWLARTLEEERRTKESVVHFTLGQALRNPRVIGLGFVYFGIVASNYGLSFWLPQIVKGFGLSNVATGFVTALPYLFGAVAMVLWGRHSDRKGERVWHTAGAAFVAAIGLGAGALGVSPVVTMALLCFAALGIFGALPPFWTLPTALLSGTAAAGGIALINSIGNLSGFVGPYAVGWVREATGSFPLALLVLAALPMAAGFLVLAMGHDPALEQPRRKPVPAE</sequence>
<evidence type="ECO:0000256" key="4">
    <source>
        <dbReference type="ARBA" id="ARBA00022989"/>
    </source>
</evidence>
<feature type="transmembrane region" description="Helical" evidence="6">
    <location>
        <begin position="21"/>
        <end position="44"/>
    </location>
</feature>
<dbReference type="PANTHER" id="PTHR43791:SF36">
    <property type="entry name" value="TRANSPORTER, PUTATIVE (AFU_ORTHOLOGUE AFUA_6G08340)-RELATED"/>
    <property type="match status" value="1"/>
</dbReference>
<evidence type="ECO:0000256" key="2">
    <source>
        <dbReference type="ARBA" id="ARBA00022448"/>
    </source>
</evidence>
<feature type="transmembrane region" description="Helical" evidence="6">
    <location>
        <begin position="336"/>
        <end position="356"/>
    </location>
</feature>
<reference evidence="9" key="1">
    <citation type="journal article" date="2019" name="Int. J. Syst. Evol. Microbiol.">
        <title>The Global Catalogue of Microorganisms (GCM) 10K type strain sequencing project: providing services to taxonomists for standard genome sequencing and annotation.</title>
        <authorList>
            <consortium name="The Broad Institute Genomics Platform"/>
            <consortium name="The Broad Institute Genome Sequencing Center for Infectious Disease"/>
            <person name="Wu L."/>
            <person name="Ma J."/>
        </authorList>
    </citation>
    <scope>NUCLEOTIDE SEQUENCE [LARGE SCALE GENOMIC DNA]</scope>
    <source>
        <strain evidence="9">CECT 7131</strain>
    </source>
</reference>
<dbReference type="InterPro" id="IPR011701">
    <property type="entry name" value="MFS"/>
</dbReference>
<keyword evidence="4 6" id="KW-1133">Transmembrane helix</keyword>
<evidence type="ECO:0000256" key="3">
    <source>
        <dbReference type="ARBA" id="ARBA00022692"/>
    </source>
</evidence>
<dbReference type="PANTHER" id="PTHR43791">
    <property type="entry name" value="PERMEASE-RELATED"/>
    <property type="match status" value="1"/>
</dbReference>
<feature type="transmembrane region" description="Helical" evidence="6">
    <location>
        <begin position="56"/>
        <end position="79"/>
    </location>
</feature>
<evidence type="ECO:0000313" key="8">
    <source>
        <dbReference type="EMBL" id="MDN3567839.1"/>
    </source>
</evidence>
<dbReference type="Pfam" id="PF07690">
    <property type="entry name" value="MFS_1"/>
    <property type="match status" value="1"/>
</dbReference>
<evidence type="ECO:0000313" key="9">
    <source>
        <dbReference type="Proteomes" id="UP001529369"/>
    </source>
</evidence>
<keyword evidence="3 6" id="KW-0812">Transmembrane</keyword>
<proteinExistence type="predicted"/>
<accession>A0ABT8AES2</accession>
<evidence type="ECO:0000259" key="7">
    <source>
        <dbReference type="PROSITE" id="PS50850"/>
    </source>
</evidence>
<evidence type="ECO:0000256" key="5">
    <source>
        <dbReference type="ARBA" id="ARBA00023136"/>
    </source>
</evidence>
<dbReference type="InterPro" id="IPR036259">
    <property type="entry name" value="MFS_trans_sf"/>
</dbReference>
<keyword evidence="5 6" id="KW-0472">Membrane</keyword>
<dbReference type="EMBL" id="JAUFPN010000197">
    <property type="protein sequence ID" value="MDN3567839.1"/>
    <property type="molecule type" value="Genomic_DNA"/>
</dbReference>